<keyword evidence="1" id="KW-0812">Transmembrane</keyword>
<feature type="transmembrane region" description="Helical" evidence="1">
    <location>
        <begin position="35"/>
        <end position="59"/>
    </location>
</feature>
<organism evidence="2 3">
    <name type="scientific">Arthrobacter sunyaminii</name>
    <dbReference type="NCBI Taxonomy" id="2816859"/>
    <lineage>
        <taxon>Bacteria</taxon>
        <taxon>Bacillati</taxon>
        <taxon>Actinomycetota</taxon>
        <taxon>Actinomycetes</taxon>
        <taxon>Micrococcales</taxon>
        <taxon>Micrococcaceae</taxon>
        <taxon>Arthrobacter</taxon>
    </lineage>
</organism>
<dbReference type="KEGG" id="asun:KG104_06955"/>
<dbReference type="AlphaFoldDB" id="A0A975XM22"/>
<dbReference type="RefSeq" id="WP_207346548.1">
    <property type="nucleotide sequence ID" value="NZ_CP076456.1"/>
</dbReference>
<keyword evidence="1" id="KW-0472">Membrane</keyword>
<evidence type="ECO:0000256" key="1">
    <source>
        <dbReference type="SAM" id="Phobius"/>
    </source>
</evidence>
<evidence type="ECO:0000313" key="2">
    <source>
        <dbReference type="EMBL" id="QWQ37464.1"/>
    </source>
</evidence>
<keyword evidence="3" id="KW-1185">Reference proteome</keyword>
<evidence type="ECO:0000313" key="3">
    <source>
        <dbReference type="Proteomes" id="UP000680588"/>
    </source>
</evidence>
<accession>A0A975XM22</accession>
<name>A0A975XM22_9MICC</name>
<proteinExistence type="predicted"/>
<dbReference type="Proteomes" id="UP000680588">
    <property type="component" value="Chromosome"/>
</dbReference>
<keyword evidence="1" id="KW-1133">Transmembrane helix</keyword>
<protein>
    <submittedName>
        <fullName evidence="2">Uncharacterized protein</fullName>
    </submittedName>
</protein>
<dbReference type="EMBL" id="CP076456">
    <property type="protein sequence ID" value="QWQ37464.1"/>
    <property type="molecule type" value="Genomic_DNA"/>
</dbReference>
<reference evidence="2" key="1">
    <citation type="submission" date="2021-06" db="EMBL/GenBank/DDBJ databases">
        <title>Novel species in genus Arthrobacter.</title>
        <authorList>
            <person name="Zhang G."/>
        </authorList>
    </citation>
    <scope>NUCLEOTIDE SEQUENCE</scope>
    <source>
        <strain evidence="2">Zg-ZUI122</strain>
    </source>
</reference>
<gene>
    <name evidence="2" type="ORF">KG104_06955</name>
</gene>
<sequence>MFFISIVGTVIGLAAGAFSAIGLTNQRDRAPMYKVFGIIGLILGVIVTLLSVLIIALVFSEPYTY</sequence>